<feature type="domain" description="FAD dependent oxidoreductase" evidence="1">
    <location>
        <begin position="31"/>
        <end position="383"/>
    </location>
</feature>
<sequence length="433" mass="47830">MQPAGYIDTYYSRTLNDQGSFPALEGEADCDVCIVGAGLAGINTAYGLSERGQKNIVVIDEHRIGWGASGRNGGFVAKGYSAGEAELAARLGLETAQKLVGLTQRGRQIIRDRIERHQIDCGPLTPGVLTVSWRDRPGVFAAKVEEANRNFSLGLEYWPTEKVREHCRTARYFDGVFSPHDFQFHSLRYAHGLARVVRERGGKIFENTKAMSIAKEGSCWLVKTPQGAVRTKVVVVCCSIYAQGLEPRLERASFPVQTYVMVTEPLDPSDLSASINTSHAIYDTRFASDYYRVLPDRRIMWGGRVGLWAEPLDLSTLMFRDLLKVYPQLAGKTKPQMAWSGLLCYAPHKMPQIGELAPGYWYNTGFGGHGLVPTTVGGEVVAAAIAGQDQTYKLFEPFGLGYAGGKLGRYVAQMVYWGWRARDVLDGLKEARA</sequence>
<accession>A0A7T5R2D4</accession>
<dbReference type="Gene3D" id="3.50.50.60">
    <property type="entry name" value="FAD/NAD(P)-binding domain"/>
    <property type="match status" value="1"/>
</dbReference>
<evidence type="ECO:0000313" key="3">
    <source>
        <dbReference type="Proteomes" id="UP000595362"/>
    </source>
</evidence>
<dbReference type="PANTHER" id="PTHR13847:SF281">
    <property type="entry name" value="FAD DEPENDENT OXIDOREDUCTASE DOMAIN-CONTAINING PROTEIN"/>
    <property type="match status" value="1"/>
</dbReference>
<gene>
    <name evidence="2" type="ORF">HYS17_00340</name>
</gene>
<evidence type="ECO:0000259" key="1">
    <source>
        <dbReference type="Pfam" id="PF01266"/>
    </source>
</evidence>
<dbReference type="GO" id="GO:0005737">
    <property type="term" value="C:cytoplasm"/>
    <property type="evidence" value="ECO:0007669"/>
    <property type="project" value="TreeGrafter"/>
</dbReference>
<dbReference type="InterPro" id="IPR036188">
    <property type="entry name" value="FAD/NAD-bd_sf"/>
</dbReference>
<dbReference type="AlphaFoldDB" id="A0A7T5R2D4"/>
<dbReference type="InterPro" id="IPR006076">
    <property type="entry name" value="FAD-dep_OxRdtase"/>
</dbReference>
<organism evidence="2 3">
    <name type="scientific">Micavibrio aeruginosavorus</name>
    <dbReference type="NCBI Taxonomy" id="349221"/>
    <lineage>
        <taxon>Bacteria</taxon>
        <taxon>Pseudomonadati</taxon>
        <taxon>Bdellovibrionota</taxon>
        <taxon>Bdellovibrionia</taxon>
        <taxon>Bdellovibrionales</taxon>
        <taxon>Pseudobdellovibrionaceae</taxon>
        <taxon>Micavibrio</taxon>
    </lineage>
</organism>
<protein>
    <submittedName>
        <fullName evidence="2">FAD-binding oxidoreductase</fullName>
    </submittedName>
</protein>
<name>A0A7T5R2D4_9BACT</name>
<evidence type="ECO:0000313" key="2">
    <source>
        <dbReference type="EMBL" id="QQG36277.1"/>
    </source>
</evidence>
<dbReference type="PANTHER" id="PTHR13847">
    <property type="entry name" value="SARCOSINE DEHYDROGENASE-RELATED"/>
    <property type="match status" value="1"/>
</dbReference>
<dbReference type="Pfam" id="PF01266">
    <property type="entry name" value="DAO"/>
    <property type="match status" value="1"/>
</dbReference>
<dbReference type="SUPFAM" id="SSF51905">
    <property type="entry name" value="FAD/NAD(P)-binding domain"/>
    <property type="match status" value="1"/>
</dbReference>
<dbReference type="EMBL" id="CP066681">
    <property type="protein sequence ID" value="QQG36277.1"/>
    <property type="molecule type" value="Genomic_DNA"/>
</dbReference>
<reference evidence="2 3" key="1">
    <citation type="submission" date="2020-07" db="EMBL/GenBank/DDBJ databases">
        <title>Huge and variable diversity of episymbiotic CPR bacteria and DPANN archaea in groundwater ecosystems.</title>
        <authorList>
            <person name="He C.Y."/>
            <person name="Keren R."/>
            <person name="Whittaker M."/>
            <person name="Farag I.F."/>
            <person name="Doudna J."/>
            <person name="Cate J.H.D."/>
            <person name="Banfield J.F."/>
        </authorList>
    </citation>
    <scope>NUCLEOTIDE SEQUENCE [LARGE SCALE GENOMIC DNA]</scope>
    <source>
        <strain evidence="2">NC_groundwater_70_Ag_B-0.1um_54_66</strain>
    </source>
</reference>
<proteinExistence type="predicted"/>
<dbReference type="Proteomes" id="UP000595362">
    <property type="component" value="Chromosome"/>
</dbReference>
<dbReference type="Gene3D" id="3.30.9.10">
    <property type="entry name" value="D-Amino Acid Oxidase, subunit A, domain 2"/>
    <property type="match status" value="1"/>
</dbReference>